<protein>
    <recommendedName>
        <fullName evidence="5">Dual-action ribosomal maturation protein DarP</fullName>
    </recommendedName>
    <alternativeName>
        <fullName evidence="5">Large ribosomal subunit assembly factor DarP</fullName>
    </alternativeName>
</protein>
<dbReference type="GO" id="GO:0019843">
    <property type="term" value="F:rRNA binding"/>
    <property type="evidence" value="ECO:0007669"/>
    <property type="project" value="UniProtKB-UniRule"/>
</dbReference>
<dbReference type="STRING" id="1760988.SAMN02949497_4615"/>
<keyword evidence="4 5" id="KW-0694">RNA-binding</keyword>
<feature type="compositionally biased region" description="Acidic residues" evidence="6">
    <location>
        <begin position="172"/>
        <end position="188"/>
    </location>
</feature>
<dbReference type="InterPro" id="IPR006839">
    <property type="entry name" value="DarP"/>
</dbReference>
<evidence type="ECO:0000256" key="4">
    <source>
        <dbReference type="ARBA" id="ARBA00022884"/>
    </source>
</evidence>
<dbReference type="HAMAP" id="MF_00765">
    <property type="entry name" value="DarP"/>
    <property type="match status" value="1"/>
</dbReference>
<dbReference type="GO" id="GO:0043022">
    <property type="term" value="F:ribosome binding"/>
    <property type="evidence" value="ECO:0007669"/>
    <property type="project" value="UniProtKB-UniRule"/>
</dbReference>
<dbReference type="PANTHER" id="PTHR38101">
    <property type="entry name" value="UPF0307 PROTEIN YJGA"/>
    <property type="match status" value="1"/>
</dbReference>
<dbReference type="Pfam" id="PF04751">
    <property type="entry name" value="DarP"/>
    <property type="match status" value="1"/>
</dbReference>
<evidence type="ECO:0000256" key="6">
    <source>
        <dbReference type="SAM" id="MobiDB-lite"/>
    </source>
</evidence>
<feature type="region of interest" description="Disordered" evidence="6">
    <location>
        <begin position="168"/>
        <end position="188"/>
    </location>
</feature>
<dbReference type="NCBIfam" id="NF003593">
    <property type="entry name" value="PRK05255.1-1"/>
    <property type="match status" value="1"/>
</dbReference>
<dbReference type="CDD" id="cd16331">
    <property type="entry name" value="YjgA-like"/>
    <property type="match status" value="1"/>
</dbReference>
<gene>
    <name evidence="5" type="primary">darP</name>
    <name evidence="7" type="ORF">SAMN02949497_4615</name>
</gene>
<dbReference type="GO" id="GO:0005829">
    <property type="term" value="C:cytosol"/>
    <property type="evidence" value="ECO:0007669"/>
    <property type="project" value="TreeGrafter"/>
</dbReference>
<keyword evidence="8" id="KW-1185">Reference proteome</keyword>
<dbReference type="AlphaFoldDB" id="A0A1Y6D3L3"/>
<keyword evidence="2 5" id="KW-0690">Ribosome biogenesis</keyword>
<dbReference type="GO" id="GO:1902626">
    <property type="term" value="P:assembly of large subunit precursor of preribosome"/>
    <property type="evidence" value="ECO:0007669"/>
    <property type="project" value="UniProtKB-UniRule"/>
</dbReference>
<dbReference type="EMBL" id="FXAM01000001">
    <property type="protein sequence ID" value="SMF97196.1"/>
    <property type="molecule type" value="Genomic_DNA"/>
</dbReference>
<dbReference type="Proteomes" id="UP000192923">
    <property type="component" value="Unassembled WGS sequence"/>
</dbReference>
<keyword evidence="1 5" id="KW-0963">Cytoplasm</keyword>
<dbReference type="Gene3D" id="1.10.60.30">
    <property type="entry name" value="PSPTO4464-like domains"/>
    <property type="match status" value="2"/>
</dbReference>
<evidence type="ECO:0000256" key="3">
    <source>
        <dbReference type="ARBA" id="ARBA00022730"/>
    </source>
</evidence>
<comment type="similarity">
    <text evidence="5">Belongs to the DarP family.</text>
</comment>
<comment type="subcellular location">
    <subcellularLocation>
        <location evidence="5">Cytoplasm</location>
    </subcellularLocation>
    <text evidence="5">Associates with late stage pre-50S ribosomal subunits.</text>
</comment>
<accession>A0A1Y6D3L3</accession>
<evidence type="ECO:0000256" key="1">
    <source>
        <dbReference type="ARBA" id="ARBA00022490"/>
    </source>
</evidence>
<sequence>MWTDDPDDYEPELPPSKSQLKRDSAALHDLGQELIELPPEQLARLDLPPGLLDAVRLGQTITAHGGLRRQRKYIGKLLRDLDPEPIRQALADLKVVSADAVRLQHTCERWRERMLAGGDAAVNEFLAEYPEADRQKLRQLVRDGQRERQAGQAPRAARALFRHVRETLSADADADGTGEFEEEAPEAD</sequence>
<dbReference type="PIRSF" id="PIRSF016183">
    <property type="entry name" value="UCP016183"/>
    <property type="match status" value="1"/>
</dbReference>
<dbReference type="InterPro" id="IPR023153">
    <property type="entry name" value="DarP_sf"/>
</dbReference>
<comment type="function">
    <text evidence="5">Member of a network of 50S ribosomal subunit biogenesis factors which assembles along the 30S-50S interface, preventing incorrect 23S rRNA structures from forming. Promotes peptidyl transferase center (PTC) maturation.</text>
</comment>
<evidence type="ECO:0000256" key="2">
    <source>
        <dbReference type="ARBA" id="ARBA00022517"/>
    </source>
</evidence>
<dbReference type="PANTHER" id="PTHR38101:SF1">
    <property type="entry name" value="UPF0307 PROTEIN YJGA"/>
    <property type="match status" value="1"/>
</dbReference>
<evidence type="ECO:0000313" key="8">
    <source>
        <dbReference type="Proteomes" id="UP000192923"/>
    </source>
</evidence>
<name>A0A1Y6D3L3_9GAMM</name>
<evidence type="ECO:0000313" key="7">
    <source>
        <dbReference type="EMBL" id="SMF97196.1"/>
    </source>
</evidence>
<keyword evidence="3 5" id="KW-0699">rRNA-binding</keyword>
<dbReference type="SUPFAM" id="SSF158710">
    <property type="entry name" value="PSPTO4464-like"/>
    <property type="match status" value="1"/>
</dbReference>
<organism evidence="7 8">
    <name type="scientific">Methylomagnum ishizawai</name>
    <dbReference type="NCBI Taxonomy" id="1760988"/>
    <lineage>
        <taxon>Bacteria</taxon>
        <taxon>Pseudomonadati</taxon>
        <taxon>Pseudomonadota</taxon>
        <taxon>Gammaproteobacteria</taxon>
        <taxon>Methylococcales</taxon>
        <taxon>Methylococcaceae</taxon>
        <taxon>Methylomagnum</taxon>
    </lineage>
</organism>
<proteinExistence type="inferred from homology"/>
<evidence type="ECO:0000256" key="5">
    <source>
        <dbReference type="HAMAP-Rule" id="MF_00765"/>
    </source>
</evidence>
<feature type="region of interest" description="Disordered" evidence="6">
    <location>
        <begin position="1"/>
        <end position="22"/>
    </location>
</feature>
<dbReference type="RefSeq" id="WP_176225350.1">
    <property type="nucleotide sequence ID" value="NZ_FXAM01000001.1"/>
</dbReference>
<reference evidence="7 8" key="1">
    <citation type="submission" date="2016-12" db="EMBL/GenBank/DDBJ databases">
        <authorList>
            <person name="Song W.-J."/>
            <person name="Kurnit D.M."/>
        </authorList>
    </citation>
    <scope>NUCLEOTIDE SEQUENCE [LARGE SCALE GENOMIC DNA]</scope>
    <source>
        <strain evidence="7 8">175</strain>
    </source>
</reference>
<feature type="compositionally biased region" description="Acidic residues" evidence="6">
    <location>
        <begin position="1"/>
        <end position="11"/>
    </location>
</feature>